<dbReference type="RefSeq" id="WP_052128615.1">
    <property type="nucleotide sequence ID" value="NZ_JJML01000020.1"/>
</dbReference>
<reference evidence="3 4" key="1">
    <citation type="journal article" date="2014" name="Mol. Ecol.">
        <title>Evolution of Synechococcus.</title>
        <authorList>
            <person name="Dvorak P."/>
            <person name="Casamatta D."/>
            <person name="Hasler P."/>
            <person name="Poulickova A."/>
            <person name="Ondrej V."/>
            <person name="Sanges R."/>
        </authorList>
    </citation>
    <scope>NUCLEOTIDE SEQUENCE [LARGE SCALE GENOMIC DNA]</scope>
    <source>
        <strain evidence="3 4">CAUP A 1101</strain>
    </source>
</reference>
<evidence type="ECO:0000256" key="1">
    <source>
        <dbReference type="SAM" id="MobiDB-lite"/>
    </source>
</evidence>
<sequence length="72" mass="7191">MTQTGKQNHRQGLATLSRFLGGLGGGLASVGLLSGGVVWAQSLTDSLGTPPAFVGGSGSSFSRDPNGSSSRR</sequence>
<accession>A0A098TK76</accession>
<comment type="caution">
    <text evidence="3">The sequence shown here is derived from an EMBL/GenBank/DDBJ whole genome shotgun (WGS) entry which is preliminary data.</text>
</comment>
<evidence type="ECO:0000256" key="2">
    <source>
        <dbReference type="SAM" id="Phobius"/>
    </source>
</evidence>
<organism evidence="3 4">
    <name type="scientific">Neosynechococcus sphagnicola sy1</name>
    <dbReference type="NCBI Taxonomy" id="1497020"/>
    <lineage>
        <taxon>Bacteria</taxon>
        <taxon>Bacillati</taxon>
        <taxon>Cyanobacteriota</taxon>
        <taxon>Cyanophyceae</taxon>
        <taxon>Neosynechococcales</taxon>
        <taxon>Neosynechococcaceae</taxon>
        <taxon>Neosynechococcus</taxon>
    </lineage>
</organism>
<feature type="compositionally biased region" description="Polar residues" evidence="1">
    <location>
        <begin position="59"/>
        <end position="72"/>
    </location>
</feature>
<dbReference type="AlphaFoldDB" id="A0A098TK76"/>
<dbReference type="Proteomes" id="UP000030170">
    <property type="component" value="Unassembled WGS sequence"/>
</dbReference>
<keyword evidence="2" id="KW-0472">Membrane</keyword>
<evidence type="ECO:0000313" key="3">
    <source>
        <dbReference type="EMBL" id="KGF72709.1"/>
    </source>
</evidence>
<dbReference type="EMBL" id="JJML01000020">
    <property type="protein sequence ID" value="KGF72709.1"/>
    <property type="molecule type" value="Genomic_DNA"/>
</dbReference>
<keyword evidence="2" id="KW-1133">Transmembrane helix</keyword>
<proteinExistence type="predicted"/>
<protein>
    <submittedName>
        <fullName evidence="3">Uncharacterized protein</fullName>
    </submittedName>
</protein>
<keyword evidence="4" id="KW-1185">Reference proteome</keyword>
<feature type="transmembrane region" description="Helical" evidence="2">
    <location>
        <begin position="20"/>
        <end position="40"/>
    </location>
</feature>
<gene>
    <name evidence="3" type="ORF">DO97_06765</name>
</gene>
<name>A0A098TK76_9CYAN</name>
<evidence type="ECO:0000313" key="4">
    <source>
        <dbReference type="Proteomes" id="UP000030170"/>
    </source>
</evidence>
<feature type="region of interest" description="Disordered" evidence="1">
    <location>
        <begin position="50"/>
        <end position="72"/>
    </location>
</feature>
<keyword evidence="2" id="KW-0812">Transmembrane</keyword>